<dbReference type="AlphaFoldDB" id="A0ABD4TLZ8"/>
<keyword evidence="2" id="KW-0808">Transferase</keyword>
<dbReference type="InterPro" id="IPR029063">
    <property type="entry name" value="SAM-dependent_MTases_sf"/>
</dbReference>
<reference evidence="2 3" key="1">
    <citation type="submission" date="2019-08" db="EMBL/GenBank/DDBJ databases">
        <authorList>
            <person name="Chen S.-C."/>
            <person name="Lai M.-C."/>
            <person name="You Y.-T."/>
        </authorList>
    </citation>
    <scope>NUCLEOTIDE SEQUENCE [LARGE SCALE GENOMIC DNA]</scope>
    <source>
        <strain evidence="2 3">P2F9704a</strain>
    </source>
</reference>
<dbReference type="CDD" id="cd02440">
    <property type="entry name" value="AdoMet_MTases"/>
    <property type="match status" value="1"/>
</dbReference>
<feature type="domain" description="Methyltransferase" evidence="1">
    <location>
        <begin position="141"/>
        <end position="238"/>
    </location>
</feature>
<dbReference type="EMBL" id="VOTZ01000031">
    <property type="protein sequence ID" value="MCQ1539456.1"/>
    <property type="molecule type" value="Genomic_DNA"/>
</dbReference>
<dbReference type="GO" id="GO:0008168">
    <property type="term" value="F:methyltransferase activity"/>
    <property type="evidence" value="ECO:0007669"/>
    <property type="project" value="UniProtKB-KW"/>
</dbReference>
<proteinExistence type="predicted"/>
<organism evidence="2 3">
    <name type="scientific">Methanocalculus taiwanensis</name>
    <dbReference type="NCBI Taxonomy" id="106207"/>
    <lineage>
        <taxon>Archaea</taxon>
        <taxon>Methanobacteriati</taxon>
        <taxon>Methanobacteriota</taxon>
        <taxon>Stenosarchaea group</taxon>
        <taxon>Methanomicrobia</taxon>
        <taxon>Methanomicrobiales</taxon>
        <taxon>Methanocalculaceae</taxon>
        <taxon>Methanocalculus</taxon>
    </lineage>
</organism>
<accession>A0ABD4TLZ8</accession>
<name>A0ABD4TLZ8_9EURY</name>
<evidence type="ECO:0000313" key="2">
    <source>
        <dbReference type="EMBL" id="MCQ1539456.1"/>
    </source>
</evidence>
<dbReference type="Proteomes" id="UP001524383">
    <property type="component" value="Unassembled WGS sequence"/>
</dbReference>
<dbReference type="InterPro" id="IPR041698">
    <property type="entry name" value="Methyltransf_25"/>
</dbReference>
<dbReference type="GO" id="GO:0032259">
    <property type="term" value="P:methylation"/>
    <property type="evidence" value="ECO:0007669"/>
    <property type="project" value="UniProtKB-KW"/>
</dbReference>
<keyword evidence="3" id="KW-1185">Reference proteome</keyword>
<comment type="caution">
    <text evidence="2">The sequence shown here is derived from an EMBL/GenBank/DDBJ whole genome shotgun (WGS) entry which is preliminary data.</text>
</comment>
<dbReference type="Gene3D" id="3.40.50.150">
    <property type="entry name" value="Vaccinia Virus protein VP39"/>
    <property type="match status" value="1"/>
</dbReference>
<keyword evidence="2" id="KW-0489">Methyltransferase</keyword>
<dbReference type="RefSeq" id="WP_255333423.1">
    <property type="nucleotide sequence ID" value="NZ_VOTZ01000031.1"/>
</dbReference>
<gene>
    <name evidence="2" type="ORF">FTO68_10755</name>
</gene>
<evidence type="ECO:0000259" key="1">
    <source>
        <dbReference type="Pfam" id="PF13649"/>
    </source>
</evidence>
<dbReference type="Pfam" id="PF13649">
    <property type="entry name" value="Methyltransf_25"/>
    <property type="match status" value="1"/>
</dbReference>
<dbReference type="SUPFAM" id="SSF53335">
    <property type="entry name" value="S-adenosyl-L-methionine-dependent methyltransferases"/>
    <property type="match status" value="1"/>
</dbReference>
<sequence length="361" mass="40993">MLFLSPQESAVWSRLADGILNDGGTPGSVTESLADQIRPNLLPVFCYFIGTLLMAEGSEEAGFRWLLEAARLEGDEPFSATQLVGFLERHDRRLAMPYVVFFDPHAFLLFAKNPVMQAAREIHVTECAASLPHFPRPFSMMDLGCGDGALTVALLQKLRECGRIDEIEEIFLIDSSTAMVELAAKTVSEAFPDVRISKENCRIQDCTGRIHRHFDLATSSLAYHHMPYEEKRLHLSRLRHRIDHFILFEMDADNDRPEIYSPDLALAVYQSYGSIINSILSQDAPIELAITCVDQFLMTEVISFFTQPRGERTEYHMLQSQWLGLFAECLGGEFTLLCHSPCYMDRYTSLFCMHFGRDSER</sequence>
<protein>
    <submittedName>
        <fullName evidence="2">Class I SAM-dependent methyltransferase</fullName>
    </submittedName>
</protein>
<evidence type="ECO:0000313" key="3">
    <source>
        <dbReference type="Proteomes" id="UP001524383"/>
    </source>
</evidence>